<dbReference type="GO" id="GO:0006508">
    <property type="term" value="P:proteolysis"/>
    <property type="evidence" value="ECO:0007669"/>
    <property type="project" value="UniProtKB-KW"/>
</dbReference>
<gene>
    <name evidence="18" type="ORF">EVOR1521_LOCUS21137</name>
</gene>
<dbReference type="InterPro" id="IPR052433">
    <property type="entry name" value="X-Pro_dipept-like"/>
</dbReference>
<dbReference type="InterPro" id="IPR000352">
    <property type="entry name" value="Pep_chain_release_fac_I"/>
</dbReference>
<evidence type="ECO:0000256" key="6">
    <source>
        <dbReference type="ARBA" id="ARBA00022997"/>
    </source>
</evidence>
<evidence type="ECO:0000313" key="18">
    <source>
        <dbReference type="EMBL" id="CAJ1397037.1"/>
    </source>
</evidence>
<reference evidence="18" key="1">
    <citation type="submission" date="2023-08" db="EMBL/GenBank/DDBJ databases">
        <authorList>
            <person name="Chen Y."/>
            <person name="Shah S."/>
            <person name="Dougan E. K."/>
            <person name="Thang M."/>
            <person name="Chan C."/>
        </authorList>
    </citation>
    <scope>NUCLEOTIDE SEQUENCE</scope>
</reference>
<evidence type="ECO:0000256" key="3">
    <source>
        <dbReference type="ARBA" id="ARBA00022670"/>
    </source>
</evidence>
<proteinExistence type="inferred from homology"/>
<sequence>MNAGVLRWTPCAVLQRQALPRQAVGGLPEDRAAATRAQAREPTAPGWRGLAAPSLAFGLGLARAQRQRLSRQTARYSTGPEALKPPQPNVMQRTATRGEKAAELAKKAKDLPPPSRSITMDDVDLQFSRSSGPGGQNVNKVETRVQASFDVDTARFLPQWVKDNLRKQEANRFNKKGILVVSAEEQRTKHDNLRIAMQKLQAMIDQAAFKQKMPDQKKVQKMRRTKKAANEKRLQDKKFKSQAIQKRSAVRALQLMRFCSFEALLERFRQISDKGVLLFSGGPEMTRHDTDHEDLFRQESTFHYLFGVREPGYMGTLDLESGSATLFAPRLPAEYELWMGKIADVDTLQEHYGVDEVVYVDEIAAWFQRRAPTKVYIQRGRNSDSGSEVAPASFDGLSNYDVDEELLHPVVYETRARKNEEELRLLRYVNRISADAHIGMMRQARPGLMEYQLESTFAYSCHYNGGCRLLSYTPIAGSGPNSAVLHYGHAGAPNDRRLEDGDIVLCDMGCEYYCYASDITNSFPATGTFSKDQRLIFETVAAMQFAVLSSMKPGVAWVDMHELAYRVMCEKLTAAGLLVGDVDEMMAANVGGVLMPHGLGHFLGIDTHDVGGYPEGAQRDTRDGFKSLRCQRVLEPGFVLTVEPGVYFVDYSLRKAKEDPELSKFFNWDRIAEFENFGGIRLEDNVLVTDDGIENFTVAPRTVEEVEAVMRGEIADAAALMAWRHEQEEQVTEQEEEVYGHSATLVGNTVWVLGGKNQAGKRLSVHCFCPKALTWSKRTPADNSHAPSKRWGHSVCEVTGKMLIVVGGFDSKHNLRDSWVLDTTQDASFADVCDDLPVFGAYHSVVFHKRKERVILFGGQCCVNGAYEYFQDVYVLHFQHEADEDLEGWVHARVRGPKPEARAQHSAVLAGAGMIIYGGANATRQFNDLWTFDLLDHMWTRLPPEGPAPPVETQIEPQAFRVRSCRSIFLCRNMQLLVLGRAPPPAFSKYSLHVYDLKSLQWRPAPMHRSADWRGNAAGWVWGDELWVHGGHHDSNEPQNILLPLLTGPSKLLRRTVQSISALPHENLKLIFSFISGSVEACLF</sequence>
<dbReference type="Proteomes" id="UP001178507">
    <property type="component" value="Unassembled WGS sequence"/>
</dbReference>
<protein>
    <recommendedName>
        <fullName evidence="11">Xaa-Pro dipeptidase</fullName>
        <ecNumber evidence="10">3.4.13.9</ecNumber>
    </recommendedName>
    <alternativeName>
        <fullName evidence="14">Imidodipeptidase</fullName>
    </alternativeName>
    <alternativeName>
        <fullName evidence="12">Peptidase D</fullName>
    </alternativeName>
    <alternativeName>
        <fullName evidence="13">Proline dipeptidase</fullName>
    </alternativeName>
</protein>
<dbReference type="PANTHER" id="PTHR48480:SF2">
    <property type="entry name" value="PEPTIDASE D"/>
    <property type="match status" value="1"/>
</dbReference>
<evidence type="ECO:0000256" key="13">
    <source>
        <dbReference type="ARBA" id="ARBA00044284"/>
    </source>
</evidence>
<dbReference type="GO" id="GO:0003747">
    <property type="term" value="F:translation release factor activity"/>
    <property type="evidence" value="ECO:0007669"/>
    <property type="project" value="InterPro"/>
</dbReference>
<dbReference type="Pfam" id="PF05195">
    <property type="entry name" value="AMP_N"/>
    <property type="match status" value="1"/>
</dbReference>
<keyword evidence="19" id="KW-1185">Reference proteome</keyword>
<dbReference type="Gene3D" id="3.40.350.10">
    <property type="entry name" value="Creatinase/prolidase N-terminal domain"/>
    <property type="match status" value="1"/>
</dbReference>
<evidence type="ECO:0000313" key="19">
    <source>
        <dbReference type="Proteomes" id="UP001178507"/>
    </source>
</evidence>
<evidence type="ECO:0000256" key="1">
    <source>
        <dbReference type="ARBA" id="ARBA00001936"/>
    </source>
</evidence>
<dbReference type="Pfam" id="PF24681">
    <property type="entry name" value="Kelch_KLHDC2_KLHL20_DRC7"/>
    <property type="match status" value="2"/>
</dbReference>
<dbReference type="SMART" id="SM01011">
    <property type="entry name" value="AMP_N"/>
    <property type="match status" value="1"/>
</dbReference>
<comment type="subunit">
    <text evidence="2">Homodimer.</text>
</comment>
<dbReference type="Gene3D" id="2.120.10.80">
    <property type="entry name" value="Kelch-type beta propeller"/>
    <property type="match status" value="1"/>
</dbReference>
<dbReference type="Gene3D" id="3.30.160.20">
    <property type="match status" value="1"/>
</dbReference>
<evidence type="ECO:0000256" key="11">
    <source>
        <dbReference type="ARBA" id="ARBA00044141"/>
    </source>
</evidence>
<dbReference type="Gene3D" id="3.90.230.10">
    <property type="entry name" value="Creatinase/methionine aminopeptidase superfamily"/>
    <property type="match status" value="1"/>
</dbReference>
<dbReference type="GO" id="GO:0070006">
    <property type="term" value="F:metalloaminopeptidase activity"/>
    <property type="evidence" value="ECO:0007669"/>
    <property type="project" value="InterPro"/>
</dbReference>
<evidence type="ECO:0000256" key="7">
    <source>
        <dbReference type="ARBA" id="ARBA00023049"/>
    </source>
</evidence>
<dbReference type="PANTHER" id="PTHR48480">
    <property type="match status" value="1"/>
</dbReference>
<evidence type="ECO:0000256" key="9">
    <source>
        <dbReference type="ARBA" id="ARBA00043990"/>
    </source>
</evidence>
<keyword evidence="8" id="KW-0464">Manganese</keyword>
<evidence type="ECO:0000256" key="8">
    <source>
        <dbReference type="ARBA" id="ARBA00023211"/>
    </source>
</evidence>
<organism evidence="18 19">
    <name type="scientific">Effrenium voratum</name>
    <dbReference type="NCBI Taxonomy" id="2562239"/>
    <lineage>
        <taxon>Eukaryota</taxon>
        <taxon>Sar</taxon>
        <taxon>Alveolata</taxon>
        <taxon>Dinophyceae</taxon>
        <taxon>Suessiales</taxon>
        <taxon>Symbiodiniaceae</taxon>
        <taxon>Effrenium</taxon>
    </lineage>
</organism>
<dbReference type="EMBL" id="CAUJNA010003251">
    <property type="protein sequence ID" value="CAJ1397037.1"/>
    <property type="molecule type" value="Genomic_DNA"/>
</dbReference>
<evidence type="ECO:0000256" key="4">
    <source>
        <dbReference type="ARBA" id="ARBA00022723"/>
    </source>
</evidence>
<comment type="caution">
    <text evidence="18">The sequence shown here is derived from an EMBL/GenBank/DDBJ whole genome shotgun (WGS) entry which is preliminary data.</text>
</comment>
<evidence type="ECO:0000256" key="5">
    <source>
        <dbReference type="ARBA" id="ARBA00022801"/>
    </source>
</evidence>
<evidence type="ECO:0000256" key="10">
    <source>
        <dbReference type="ARBA" id="ARBA00044051"/>
    </source>
</evidence>
<dbReference type="InterPro" id="IPR029149">
    <property type="entry name" value="Creatin/AminoP/Spt16_N"/>
</dbReference>
<dbReference type="InterPro" id="IPR007865">
    <property type="entry name" value="Aminopep_P_N"/>
</dbReference>
<feature type="region of interest" description="Disordered" evidence="16">
    <location>
        <begin position="72"/>
        <end position="96"/>
    </location>
</feature>
<dbReference type="SUPFAM" id="SSF117281">
    <property type="entry name" value="Kelch motif"/>
    <property type="match status" value="1"/>
</dbReference>
<dbReference type="InterPro" id="IPR000994">
    <property type="entry name" value="Pept_M24"/>
</dbReference>
<dbReference type="InterPro" id="IPR037293">
    <property type="entry name" value="Gal_Oxidase_central_sf"/>
</dbReference>
<dbReference type="GO" id="GO:0102009">
    <property type="term" value="F:proline dipeptidase activity"/>
    <property type="evidence" value="ECO:0007669"/>
    <property type="project" value="UniProtKB-EC"/>
</dbReference>
<comment type="cofactor">
    <cofactor evidence="1">
        <name>Mn(2+)</name>
        <dbReference type="ChEBI" id="CHEBI:29035"/>
    </cofactor>
</comment>
<name>A0AA36IZW3_9DINO</name>
<feature type="domain" description="Aminopeptidase P N-terminal" evidence="17">
    <location>
        <begin position="261"/>
        <end position="386"/>
    </location>
</feature>
<dbReference type="GO" id="GO:0030145">
    <property type="term" value="F:manganese ion binding"/>
    <property type="evidence" value="ECO:0007669"/>
    <property type="project" value="InterPro"/>
</dbReference>
<evidence type="ECO:0000256" key="12">
    <source>
        <dbReference type="ARBA" id="ARBA00044252"/>
    </source>
</evidence>
<dbReference type="AlphaFoldDB" id="A0AA36IZW3"/>
<keyword evidence="3" id="KW-0645">Protease</keyword>
<evidence type="ECO:0000256" key="14">
    <source>
        <dbReference type="ARBA" id="ARBA00044351"/>
    </source>
</evidence>
<dbReference type="InterPro" id="IPR015915">
    <property type="entry name" value="Kelch-typ_b-propeller"/>
</dbReference>
<dbReference type="EC" id="3.4.13.9" evidence="10"/>
<dbReference type="SUPFAM" id="SSF53092">
    <property type="entry name" value="Creatinase/prolidase N-terminal domain"/>
    <property type="match status" value="1"/>
</dbReference>
<dbReference type="Pfam" id="PF00557">
    <property type="entry name" value="Peptidase_M24"/>
    <property type="match status" value="1"/>
</dbReference>
<dbReference type="Gene3D" id="2.130.10.80">
    <property type="entry name" value="Galactose oxidase/kelch, beta-propeller"/>
    <property type="match status" value="1"/>
</dbReference>
<comment type="similarity">
    <text evidence="9">Belongs to the peptidase M24B family. Eukaryotic-type prolidase subfamily.</text>
</comment>
<dbReference type="Pfam" id="PF00472">
    <property type="entry name" value="RF-1"/>
    <property type="match status" value="1"/>
</dbReference>
<dbReference type="SUPFAM" id="SSF110916">
    <property type="entry name" value="Peptidyl-tRNA hydrolase domain-like"/>
    <property type="match status" value="1"/>
</dbReference>
<keyword evidence="5" id="KW-0378">Hydrolase</keyword>
<dbReference type="InterPro" id="IPR036005">
    <property type="entry name" value="Creatinase/aminopeptidase-like"/>
</dbReference>
<evidence type="ECO:0000256" key="2">
    <source>
        <dbReference type="ARBA" id="ARBA00011738"/>
    </source>
</evidence>
<evidence type="ECO:0000256" key="15">
    <source>
        <dbReference type="ARBA" id="ARBA00048994"/>
    </source>
</evidence>
<keyword evidence="6" id="KW-0224">Dipeptidase</keyword>
<evidence type="ECO:0000256" key="16">
    <source>
        <dbReference type="SAM" id="MobiDB-lite"/>
    </source>
</evidence>
<dbReference type="FunFam" id="3.90.230.10:FF:000002">
    <property type="entry name" value="Xaa-Pro aminopeptidase 3"/>
    <property type="match status" value="1"/>
</dbReference>
<keyword evidence="7" id="KW-0482">Metalloprotease</keyword>
<dbReference type="CDD" id="cd01087">
    <property type="entry name" value="Prolidase"/>
    <property type="match status" value="1"/>
</dbReference>
<evidence type="ECO:0000259" key="17">
    <source>
        <dbReference type="SMART" id="SM01011"/>
    </source>
</evidence>
<dbReference type="SUPFAM" id="SSF55920">
    <property type="entry name" value="Creatinase/aminopeptidase"/>
    <property type="match status" value="1"/>
</dbReference>
<accession>A0AA36IZW3</accession>
<keyword evidence="4" id="KW-0479">Metal-binding</keyword>
<comment type="catalytic activity">
    <reaction evidence="15">
        <text>Xaa-L-Pro dipeptide + H2O = an L-alpha-amino acid + L-proline</text>
        <dbReference type="Rhea" id="RHEA:76407"/>
        <dbReference type="ChEBI" id="CHEBI:15377"/>
        <dbReference type="ChEBI" id="CHEBI:59869"/>
        <dbReference type="ChEBI" id="CHEBI:60039"/>
        <dbReference type="ChEBI" id="CHEBI:195196"/>
        <dbReference type="EC" id="3.4.13.9"/>
    </reaction>
</comment>